<dbReference type="InterPro" id="IPR026875">
    <property type="entry name" value="PHydrolase_assoc_dom"/>
</dbReference>
<evidence type="ECO:0000313" key="5">
    <source>
        <dbReference type="Proteomes" id="UP000324209"/>
    </source>
</evidence>
<evidence type="ECO:0000259" key="3">
    <source>
        <dbReference type="PROSITE" id="PS51831"/>
    </source>
</evidence>
<dbReference type="CDD" id="cd00077">
    <property type="entry name" value="HDc"/>
    <property type="match status" value="1"/>
</dbReference>
<organism evidence="4 5">
    <name type="scientific">Oceanispirochaeta crateris</name>
    <dbReference type="NCBI Taxonomy" id="2518645"/>
    <lineage>
        <taxon>Bacteria</taxon>
        <taxon>Pseudomonadati</taxon>
        <taxon>Spirochaetota</taxon>
        <taxon>Spirochaetia</taxon>
        <taxon>Spirochaetales</taxon>
        <taxon>Spirochaetaceae</taxon>
        <taxon>Oceanispirochaeta</taxon>
    </lineage>
</organism>
<dbReference type="InterPro" id="IPR051094">
    <property type="entry name" value="Diverse_Catalytic_Enzymes"/>
</dbReference>
<feature type="domain" description="HD" evidence="3">
    <location>
        <begin position="84"/>
        <end position="200"/>
    </location>
</feature>
<name>A0A5C1QJC1_9SPIO</name>
<dbReference type="RefSeq" id="WP_149484767.1">
    <property type="nucleotide sequence ID" value="NZ_CP036150.1"/>
</dbReference>
<sequence length="392" mass="45662">MNSRLVSTILAQNKQREELTLSDEACPSSRGLRFTPENQNRNQDDIRSSFTRDTDRIIHSSSYTRYVDKTQVFYLFQNDNITHRVLHVQLVSKIARHIGRALKLNEDLIEAIALGHDLGHVPYGHDGERHLNALCEEQNIGYFTHNGQSVRTLTELENNGRGLNLTIQVLDGILCHQGEFLHEIYLPEKNKNAARVMEEYHSCFTVRGASKTLRPMTLEGCVVRVSDIIACIGRDIEDAITIGMLKREEIPTEVRKILGDRNDRIIRALSFDLIEQSYGKKGLSFSKEIHKSMSELLQFNYKRIYMNPDKKTEDGKIEKMFRYLYQAYLKELITQDENSYIHKWAHLKMKPSYIKDNPPERIAIDYIANMTDRYFNEDFRRRVIPENFGFKI</sequence>
<evidence type="ECO:0000313" key="4">
    <source>
        <dbReference type="EMBL" id="QEN06684.1"/>
    </source>
</evidence>
<feature type="region of interest" description="Disordered" evidence="2">
    <location>
        <begin position="28"/>
        <end position="48"/>
    </location>
</feature>
<evidence type="ECO:0000256" key="1">
    <source>
        <dbReference type="ARBA" id="ARBA00022801"/>
    </source>
</evidence>
<gene>
    <name evidence="4" type="ORF">EXM22_01260</name>
</gene>
<proteinExistence type="predicted"/>
<dbReference type="Pfam" id="PF01966">
    <property type="entry name" value="HD"/>
    <property type="match status" value="1"/>
</dbReference>
<dbReference type="SMART" id="SM00471">
    <property type="entry name" value="HDc"/>
    <property type="match status" value="1"/>
</dbReference>
<dbReference type="Pfam" id="PF13286">
    <property type="entry name" value="HD_assoc"/>
    <property type="match status" value="1"/>
</dbReference>
<dbReference type="PANTHER" id="PTHR35795">
    <property type="entry name" value="SLR1885 PROTEIN"/>
    <property type="match status" value="1"/>
</dbReference>
<dbReference type="PROSITE" id="PS51831">
    <property type="entry name" value="HD"/>
    <property type="match status" value="1"/>
</dbReference>
<dbReference type="GO" id="GO:0016787">
    <property type="term" value="F:hydrolase activity"/>
    <property type="evidence" value="ECO:0007669"/>
    <property type="project" value="UniProtKB-KW"/>
</dbReference>
<dbReference type="Gene3D" id="1.10.3210.10">
    <property type="entry name" value="Hypothetical protein af1432"/>
    <property type="match status" value="1"/>
</dbReference>
<dbReference type="KEGG" id="ock:EXM22_01260"/>
<dbReference type="InterPro" id="IPR006674">
    <property type="entry name" value="HD_domain"/>
</dbReference>
<accession>A0A5C1QJC1</accession>
<dbReference type="OrthoDB" id="9803619at2"/>
<protein>
    <submittedName>
        <fullName evidence="4">HD domain-containing protein</fullName>
    </submittedName>
</protein>
<dbReference type="SUPFAM" id="SSF109604">
    <property type="entry name" value="HD-domain/PDEase-like"/>
    <property type="match status" value="1"/>
</dbReference>
<dbReference type="InterPro" id="IPR003607">
    <property type="entry name" value="HD/PDEase_dom"/>
</dbReference>
<dbReference type="AlphaFoldDB" id="A0A5C1QJC1"/>
<dbReference type="Proteomes" id="UP000324209">
    <property type="component" value="Chromosome"/>
</dbReference>
<evidence type="ECO:0000256" key="2">
    <source>
        <dbReference type="SAM" id="MobiDB-lite"/>
    </source>
</evidence>
<dbReference type="PANTHER" id="PTHR35795:SF1">
    <property type="entry name" value="BIS(5'-NUCLEOSYL)-TETRAPHOSPHATASE, SYMMETRICAL"/>
    <property type="match status" value="1"/>
</dbReference>
<dbReference type="EMBL" id="CP036150">
    <property type="protein sequence ID" value="QEN06684.1"/>
    <property type="molecule type" value="Genomic_DNA"/>
</dbReference>
<keyword evidence="1" id="KW-0378">Hydrolase</keyword>
<reference evidence="4 5" key="1">
    <citation type="submission" date="2019-02" db="EMBL/GenBank/DDBJ databases">
        <title>Complete Genome Sequence and Methylome Analysis of free living Spirochaetas.</title>
        <authorList>
            <person name="Fomenkov A."/>
            <person name="Dubinina G."/>
            <person name="Leshcheva N."/>
            <person name="Mikheeva N."/>
            <person name="Grabovich M."/>
            <person name="Vincze T."/>
            <person name="Roberts R.J."/>
        </authorList>
    </citation>
    <scope>NUCLEOTIDE SEQUENCE [LARGE SCALE GENOMIC DNA]</scope>
    <source>
        <strain evidence="4 5">K2</strain>
    </source>
</reference>
<keyword evidence="5" id="KW-1185">Reference proteome</keyword>